<evidence type="ECO:0000256" key="5">
    <source>
        <dbReference type="ARBA" id="ARBA00022679"/>
    </source>
</evidence>
<comment type="cofactor">
    <cofactor evidence="1">
        <name>Zn(2+)</name>
        <dbReference type="ChEBI" id="CHEBI:29105"/>
    </cofactor>
</comment>
<dbReference type="Proteomes" id="UP000231157">
    <property type="component" value="Unassembled WGS sequence"/>
</dbReference>
<protein>
    <recommendedName>
        <fullName evidence="4">Phosphate propanoyltransferase</fullName>
        <ecNumber evidence="3">2.3.1.222</ecNumber>
    </recommendedName>
    <alternativeName>
        <fullName evidence="10">Phosphate acyltransferase PduL</fullName>
    </alternativeName>
    <alternativeName>
        <fullName evidence="9">Phosphotransacylase PduL</fullName>
    </alternativeName>
    <alternativeName>
        <fullName evidence="11">Propanediol utilization protein PduL</fullName>
    </alternativeName>
</protein>
<gene>
    <name evidence="12" type="ORF">COU07_03185</name>
</gene>
<dbReference type="GO" id="GO:0046872">
    <property type="term" value="F:metal ion binding"/>
    <property type="evidence" value="ECO:0007669"/>
    <property type="project" value="UniProtKB-KW"/>
</dbReference>
<reference evidence="13" key="1">
    <citation type="submission" date="2017-09" db="EMBL/GenBank/DDBJ databases">
        <title>Depth-based differentiation of microbial function through sediment-hosted aquifers and enrichment of novel symbionts in the deep terrestrial subsurface.</title>
        <authorList>
            <person name="Probst A.J."/>
            <person name="Ladd B."/>
            <person name="Jarett J.K."/>
            <person name="Geller-Mcgrath D.E."/>
            <person name="Sieber C.M.K."/>
            <person name="Emerson J.B."/>
            <person name="Anantharaman K."/>
            <person name="Thomas B.C."/>
            <person name="Malmstrom R."/>
            <person name="Stieglmeier M."/>
            <person name="Klingl A."/>
            <person name="Woyke T."/>
            <person name="Ryan C.M."/>
            <person name="Banfield J.F."/>
        </authorList>
    </citation>
    <scope>NUCLEOTIDE SEQUENCE [LARGE SCALE GENOMIC DNA]</scope>
</reference>
<evidence type="ECO:0000313" key="13">
    <source>
        <dbReference type="Proteomes" id="UP000231157"/>
    </source>
</evidence>
<evidence type="ECO:0000256" key="9">
    <source>
        <dbReference type="ARBA" id="ARBA00030044"/>
    </source>
</evidence>
<evidence type="ECO:0000256" key="4">
    <source>
        <dbReference type="ARBA" id="ARBA00020837"/>
    </source>
</evidence>
<dbReference type="Pfam" id="PF06130">
    <property type="entry name" value="PTAC"/>
    <property type="match status" value="2"/>
</dbReference>
<dbReference type="EC" id="2.3.1.222" evidence="3"/>
<sequence>MKRIKVICEVSNKHCHLTEETLKKENVNPTKLKDISQPGQWVSNEYYKKDDGQFRIVMPARSGDQFEISLTDWIRKFKKKAPSWKRGEEPGYVVTLRHLHITNNEAKELSLKDGEYVSIEKDGIRAGRLDKVLVRVSDKSLFRVHLDTDEANALYIQNGEEVDLLIEK</sequence>
<organism evidence="12 13">
    <name type="scientific">Candidatus Harrisonbacteria bacterium CG10_big_fil_rev_8_21_14_0_10_40_38</name>
    <dbReference type="NCBI Taxonomy" id="1974583"/>
    <lineage>
        <taxon>Bacteria</taxon>
        <taxon>Candidatus Harrisoniibacteriota</taxon>
    </lineage>
</organism>
<evidence type="ECO:0000256" key="3">
    <source>
        <dbReference type="ARBA" id="ARBA00012206"/>
    </source>
</evidence>
<dbReference type="AlphaFoldDB" id="A0A2H0URM5"/>
<proteinExistence type="inferred from homology"/>
<evidence type="ECO:0000256" key="2">
    <source>
        <dbReference type="ARBA" id="ARBA00007342"/>
    </source>
</evidence>
<dbReference type="PANTHER" id="PTHR39453">
    <property type="entry name" value="PHOSPHATE PROPANOYLTRANSFERASE"/>
    <property type="match status" value="1"/>
</dbReference>
<evidence type="ECO:0000256" key="10">
    <source>
        <dbReference type="ARBA" id="ARBA00030939"/>
    </source>
</evidence>
<keyword evidence="5" id="KW-0808">Transferase</keyword>
<accession>A0A2H0URM5</accession>
<dbReference type="EMBL" id="PFAZ01000008">
    <property type="protein sequence ID" value="PIR89068.1"/>
    <property type="molecule type" value="Genomic_DNA"/>
</dbReference>
<dbReference type="GO" id="GO:0016747">
    <property type="term" value="F:acyltransferase activity, transferring groups other than amino-acyl groups"/>
    <property type="evidence" value="ECO:0007669"/>
    <property type="project" value="InterPro"/>
</dbReference>
<dbReference type="PANTHER" id="PTHR39453:SF1">
    <property type="entry name" value="PHOSPHATE PROPANOYLTRANSFERASE"/>
    <property type="match status" value="1"/>
</dbReference>
<comment type="similarity">
    <text evidence="2">Belongs to the PduL family.</text>
</comment>
<evidence type="ECO:0000313" key="12">
    <source>
        <dbReference type="EMBL" id="PIR89068.1"/>
    </source>
</evidence>
<dbReference type="InterPro" id="IPR008300">
    <property type="entry name" value="PTAC"/>
</dbReference>
<keyword evidence="7" id="KW-0862">Zinc</keyword>
<name>A0A2H0URM5_9BACT</name>
<evidence type="ECO:0000256" key="6">
    <source>
        <dbReference type="ARBA" id="ARBA00022723"/>
    </source>
</evidence>
<evidence type="ECO:0000256" key="8">
    <source>
        <dbReference type="ARBA" id="ARBA00023315"/>
    </source>
</evidence>
<evidence type="ECO:0000256" key="1">
    <source>
        <dbReference type="ARBA" id="ARBA00001947"/>
    </source>
</evidence>
<comment type="caution">
    <text evidence="12">The sequence shown here is derived from an EMBL/GenBank/DDBJ whole genome shotgun (WGS) entry which is preliminary data.</text>
</comment>
<evidence type="ECO:0000256" key="11">
    <source>
        <dbReference type="ARBA" id="ARBA00033077"/>
    </source>
</evidence>
<keyword evidence="6" id="KW-0479">Metal-binding</keyword>
<evidence type="ECO:0000256" key="7">
    <source>
        <dbReference type="ARBA" id="ARBA00022833"/>
    </source>
</evidence>
<keyword evidence="8" id="KW-0012">Acyltransferase</keyword>